<evidence type="ECO:0000256" key="1">
    <source>
        <dbReference type="SAM" id="Phobius"/>
    </source>
</evidence>
<feature type="transmembrane region" description="Helical" evidence="1">
    <location>
        <begin position="96"/>
        <end position="114"/>
    </location>
</feature>
<accession>A0ABU8S6K5</accession>
<keyword evidence="1" id="KW-0812">Transmembrane</keyword>
<dbReference type="RefSeq" id="WP_339965535.1">
    <property type="nucleotide sequence ID" value="NZ_JBBHJY010000002.1"/>
</dbReference>
<dbReference type="Pfam" id="PF04304">
    <property type="entry name" value="DUF454"/>
    <property type="match status" value="1"/>
</dbReference>
<dbReference type="Proteomes" id="UP001379235">
    <property type="component" value="Unassembled WGS sequence"/>
</dbReference>
<keyword evidence="1" id="KW-1133">Transmembrane helix</keyword>
<keyword evidence="3" id="KW-1185">Reference proteome</keyword>
<feature type="transmembrane region" description="Helical" evidence="1">
    <location>
        <begin position="7"/>
        <end position="28"/>
    </location>
</feature>
<evidence type="ECO:0000313" key="3">
    <source>
        <dbReference type="Proteomes" id="UP001379235"/>
    </source>
</evidence>
<proteinExistence type="predicted"/>
<name>A0ABU8S6K5_9SPHN</name>
<reference evidence="2 3" key="1">
    <citation type="submission" date="2024-03" db="EMBL/GenBank/DDBJ databases">
        <authorList>
            <person name="Jo J.-H."/>
        </authorList>
    </citation>
    <scope>NUCLEOTIDE SEQUENCE [LARGE SCALE GENOMIC DNA]</scope>
    <source>
        <strain evidence="2 3">AS3R-12</strain>
    </source>
</reference>
<evidence type="ECO:0000313" key="2">
    <source>
        <dbReference type="EMBL" id="MEJ6009460.1"/>
    </source>
</evidence>
<dbReference type="PIRSF" id="PIRSF016789">
    <property type="entry name" value="DUF454"/>
    <property type="match status" value="1"/>
</dbReference>
<gene>
    <name evidence="2" type="ORF">WG900_05960</name>
</gene>
<sequence>MKLARPFWLTAGISAFAMGTVGILLPLLPTVPFYLLAAFCFARSNQKWEQWLLDHNVWGPPIRRWRERGAITRKAKISSVTAMSIGAGVTWFTLGWPWVGISLLVLVIAGSWIWSRPD</sequence>
<dbReference type="PANTHER" id="PTHR35813">
    <property type="entry name" value="INNER MEMBRANE PROTEIN YBAN"/>
    <property type="match status" value="1"/>
</dbReference>
<dbReference type="PANTHER" id="PTHR35813:SF1">
    <property type="entry name" value="INNER MEMBRANE PROTEIN YBAN"/>
    <property type="match status" value="1"/>
</dbReference>
<protein>
    <submittedName>
        <fullName evidence="2">YbaN family protein</fullName>
    </submittedName>
</protein>
<dbReference type="EMBL" id="JBBHJY010000002">
    <property type="protein sequence ID" value="MEJ6009460.1"/>
    <property type="molecule type" value="Genomic_DNA"/>
</dbReference>
<dbReference type="InterPro" id="IPR007401">
    <property type="entry name" value="DUF454"/>
</dbReference>
<keyword evidence="1" id="KW-0472">Membrane</keyword>
<comment type="caution">
    <text evidence="2">The sequence shown here is derived from an EMBL/GenBank/DDBJ whole genome shotgun (WGS) entry which is preliminary data.</text>
</comment>
<organism evidence="2 3">
    <name type="scientific">Novosphingobium aquae</name>
    <dbReference type="NCBI Taxonomy" id="3133435"/>
    <lineage>
        <taxon>Bacteria</taxon>
        <taxon>Pseudomonadati</taxon>
        <taxon>Pseudomonadota</taxon>
        <taxon>Alphaproteobacteria</taxon>
        <taxon>Sphingomonadales</taxon>
        <taxon>Sphingomonadaceae</taxon>
        <taxon>Novosphingobium</taxon>
    </lineage>
</organism>